<reference evidence="3 4" key="1">
    <citation type="journal article" date="2019" name="Appl. Environ. Microbiol.">
        <title>Co-occurrence of broad and narrow host-range viruses infecting the toxic bloom-forming cyanobacterium Microcystis aeruginosa.</title>
        <authorList>
            <person name="Morimoto D."/>
            <person name="Tominaga K."/>
            <person name="Nishimura Y."/>
            <person name="Yoshida N."/>
            <person name="Kimura S."/>
            <person name="Sako Y."/>
            <person name="Yoshida T."/>
        </authorList>
    </citation>
    <scope>NUCLEOTIDE SEQUENCE [LARGE SCALE GENOMIC DNA]</scope>
    <source>
        <strain evidence="3 4">11-30S32</strain>
    </source>
</reference>
<feature type="transmembrane region" description="Helical" evidence="1">
    <location>
        <begin position="349"/>
        <end position="374"/>
    </location>
</feature>
<dbReference type="Gene3D" id="3.90.550.10">
    <property type="entry name" value="Spore Coat Polysaccharide Biosynthesis Protein SpsA, Chain A"/>
    <property type="match status" value="1"/>
</dbReference>
<keyword evidence="3" id="KW-0808">Transferase</keyword>
<dbReference type="InterPro" id="IPR001173">
    <property type="entry name" value="Glyco_trans_2-like"/>
</dbReference>
<protein>
    <submittedName>
        <fullName evidence="3">Glycosyl transferase</fullName>
    </submittedName>
</protein>
<keyword evidence="1" id="KW-0812">Transmembrane</keyword>
<evidence type="ECO:0000313" key="3">
    <source>
        <dbReference type="EMBL" id="GCA92973.1"/>
    </source>
</evidence>
<dbReference type="InterPro" id="IPR029044">
    <property type="entry name" value="Nucleotide-diphossugar_trans"/>
</dbReference>
<dbReference type="SUPFAM" id="SSF53448">
    <property type="entry name" value="Nucleotide-diphospho-sugar transferases"/>
    <property type="match status" value="1"/>
</dbReference>
<gene>
    <name evidence="3" type="ORF">MAE30S32_16250</name>
</gene>
<evidence type="ECO:0000259" key="2">
    <source>
        <dbReference type="Pfam" id="PF00535"/>
    </source>
</evidence>
<dbReference type="GO" id="GO:0016740">
    <property type="term" value="F:transferase activity"/>
    <property type="evidence" value="ECO:0007669"/>
    <property type="project" value="UniProtKB-KW"/>
</dbReference>
<proteinExistence type="predicted"/>
<comment type="caution">
    <text evidence="3">The sequence shown here is derived from an EMBL/GenBank/DDBJ whole genome shotgun (WGS) entry which is preliminary data.</text>
</comment>
<dbReference type="Proteomes" id="UP000321223">
    <property type="component" value="Unassembled WGS sequence"/>
</dbReference>
<dbReference type="PANTHER" id="PTHR48090">
    <property type="entry name" value="UNDECAPRENYL-PHOSPHATE 4-DEOXY-4-FORMAMIDO-L-ARABINOSE TRANSFERASE-RELATED"/>
    <property type="match status" value="1"/>
</dbReference>
<dbReference type="CDD" id="cd04179">
    <property type="entry name" value="DPM_DPG-synthase_like"/>
    <property type="match status" value="1"/>
</dbReference>
<keyword evidence="1" id="KW-1133">Transmembrane helix</keyword>
<keyword evidence="1" id="KW-0472">Membrane</keyword>
<dbReference type="AlphaFoldDB" id="A0A510PHR4"/>
<feature type="domain" description="Glycosyltransferase 2-like" evidence="2">
    <location>
        <begin position="92"/>
        <end position="244"/>
    </location>
</feature>
<dbReference type="EMBL" id="BHVU01000075">
    <property type="protein sequence ID" value="GCA92973.1"/>
    <property type="molecule type" value="Genomic_DNA"/>
</dbReference>
<name>A0A510PHR4_MICAE</name>
<accession>A0A510PHR4</accession>
<feature type="transmembrane region" description="Helical" evidence="1">
    <location>
        <begin position="314"/>
        <end position="337"/>
    </location>
</feature>
<dbReference type="InterPro" id="IPR050256">
    <property type="entry name" value="Glycosyltransferase_2"/>
</dbReference>
<sequence>MPQTLFNSRSTSGSLNFRDLKAAQGQQETDYWRLSLKEGMEWLNQNAAANSTIVVADPIFAAEMVQDYQKNLTMIEMTAIPPISLQNYRIAAIIPCHNEELTIAKVVSQFQTFLPEAAIYVYNNRSTDDTVTEALKAGAIVRQEIQPGKGNVVRRMFADIEADIYILIDGDDTYEIAAVRRLIERMLREQLDMVVGARREAAKSSQAYRPGHRAGNLFLTGLVKFLFGARLIDMLSGYRIFSRRFVKSFPALSNGFEIETELTIHALELKIPFAEEPTLYGERPEGSQSKLKTFQDGWRVLGTAILLFKEIRPFLFFSLVSLILAVISLLLAIPVLFEYLETGLVPRFPTAILSASIMLLAFLSLTCGMILDSVSRGRKEMKRMAYLANSWLKG</sequence>
<dbReference type="PANTHER" id="PTHR48090:SF7">
    <property type="entry name" value="RFBJ PROTEIN"/>
    <property type="match status" value="1"/>
</dbReference>
<evidence type="ECO:0000313" key="4">
    <source>
        <dbReference type="Proteomes" id="UP000321223"/>
    </source>
</evidence>
<organism evidence="3 4">
    <name type="scientific">Microcystis aeruginosa 11-30S32</name>
    <dbReference type="NCBI Taxonomy" id="2358142"/>
    <lineage>
        <taxon>Bacteria</taxon>
        <taxon>Bacillati</taxon>
        <taxon>Cyanobacteriota</taxon>
        <taxon>Cyanophyceae</taxon>
        <taxon>Oscillatoriophycideae</taxon>
        <taxon>Chroococcales</taxon>
        <taxon>Microcystaceae</taxon>
        <taxon>Microcystis</taxon>
    </lineage>
</organism>
<evidence type="ECO:0000256" key="1">
    <source>
        <dbReference type="SAM" id="Phobius"/>
    </source>
</evidence>
<dbReference type="Pfam" id="PF00535">
    <property type="entry name" value="Glycos_transf_2"/>
    <property type="match status" value="1"/>
</dbReference>